<dbReference type="Pfam" id="PF13450">
    <property type="entry name" value="NAD_binding_8"/>
    <property type="match status" value="1"/>
</dbReference>
<sequence length="151" mass="17298">MQYIKILGAGPAGLSAAINLANEGYIVDVFEKNKDIGSRVQKNLQGLENWSDNQDIIKEFRKMKIKPNFDFEPFKNLKITNNDENWDFYCKRPAFYLVKRGTEEKSLDQGLKEQALDKGVNIHFEETAPIEDVDIVATVLIQETNSQLQED</sequence>
<comment type="caution">
    <text evidence="1">The sequence shown here is derived from an EMBL/GenBank/DDBJ whole genome shotgun (WGS) entry which is preliminary data.</text>
</comment>
<dbReference type="InterPro" id="IPR036188">
    <property type="entry name" value="FAD/NAD-bd_sf"/>
</dbReference>
<name>A0A8T5V0W5_9EURY</name>
<evidence type="ECO:0000313" key="1">
    <source>
        <dbReference type="EMBL" id="MBZ2165335.1"/>
    </source>
</evidence>
<dbReference type="Gene3D" id="3.50.50.60">
    <property type="entry name" value="FAD/NAD(P)-binding domain"/>
    <property type="match status" value="1"/>
</dbReference>
<gene>
    <name evidence="1" type="ORF">K8N75_04690</name>
</gene>
<dbReference type="AlphaFoldDB" id="A0A8T5V0W5"/>
<dbReference type="PRINTS" id="PR00419">
    <property type="entry name" value="ADXRDTASE"/>
</dbReference>
<evidence type="ECO:0000313" key="2">
    <source>
        <dbReference type="Proteomes" id="UP000825933"/>
    </source>
</evidence>
<reference evidence="2" key="1">
    <citation type="journal article" date="2022" name="Microbiol. Resour. Announc.">
        <title>Draft Genome Sequence of a Methanogenic Archaeon from West Spitsbergen Permafrost.</title>
        <authorList>
            <person name="Trubitsyn V."/>
            <person name="Rivkina E."/>
            <person name="Shcherbakova V."/>
        </authorList>
    </citation>
    <scope>NUCLEOTIDE SEQUENCE [LARGE SCALE GENOMIC DNA]</scope>
    <source>
        <strain evidence="2">VT</strain>
    </source>
</reference>
<proteinExistence type="predicted"/>
<organism evidence="1 2">
    <name type="scientific">Methanobacterium spitsbergense</name>
    <dbReference type="NCBI Taxonomy" id="2874285"/>
    <lineage>
        <taxon>Archaea</taxon>
        <taxon>Methanobacteriati</taxon>
        <taxon>Methanobacteriota</taxon>
        <taxon>Methanomada group</taxon>
        <taxon>Methanobacteria</taxon>
        <taxon>Methanobacteriales</taxon>
        <taxon>Methanobacteriaceae</taxon>
        <taxon>Methanobacterium</taxon>
    </lineage>
</organism>
<dbReference type="SUPFAM" id="SSF51905">
    <property type="entry name" value="FAD/NAD(P)-binding domain"/>
    <property type="match status" value="1"/>
</dbReference>
<protein>
    <submittedName>
        <fullName evidence="1">NAD(P)-binding protein</fullName>
    </submittedName>
</protein>
<dbReference type="Proteomes" id="UP000825933">
    <property type="component" value="Unassembled WGS sequence"/>
</dbReference>
<dbReference type="EMBL" id="JAIOUQ010000003">
    <property type="protein sequence ID" value="MBZ2165335.1"/>
    <property type="molecule type" value="Genomic_DNA"/>
</dbReference>
<accession>A0A8T5V0W5</accession>
<keyword evidence="2" id="KW-1185">Reference proteome</keyword>
<dbReference type="RefSeq" id="WP_223790940.1">
    <property type="nucleotide sequence ID" value="NZ_JAIOUQ010000003.1"/>
</dbReference>